<keyword evidence="1" id="KW-0812">Transmembrane</keyword>
<keyword evidence="3" id="KW-1185">Reference proteome</keyword>
<dbReference type="AlphaFoldDB" id="A0A2Z6M721"/>
<feature type="transmembrane region" description="Helical" evidence="1">
    <location>
        <begin position="116"/>
        <end position="137"/>
    </location>
</feature>
<accession>A0A2Z6M721</accession>
<protein>
    <submittedName>
        <fullName evidence="2">Uncharacterized protein</fullName>
    </submittedName>
</protein>
<evidence type="ECO:0000256" key="1">
    <source>
        <dbReference type="SAM" id="Phobius"/>
    </source>
</evidence>
<keyword evidence="1" id="KW-1133">Transmembrane helix</keyword>
<keyword evidence="1" id="KW-0472">Membrane</keyword>
<sequence length="138" mass="14139">MYLERGLPGPQAAGIALNHADISLQTNSCDCETPSPPSLTVASLDPIPESFSLDSSIGSVCIGGGSGCFVTVLLVKEVTDESAAVVVGDGDEVAVDDVVAVVVETKFVDMKQYCSVAAVVVVIVTQKISFVVAGFGFV</sequence>
<evidence type="ECO:0000313" key="2">
    <source>
        <dbReference type="EMBL" id="GAU27168.1"/>
    </source>
</evidence>
<proteinExistence type="predicted"/>
<reference evidence="3" key="1">
    <citation type="journal article" date="2017" name="Front. Plant Sci.">
        <title>Climate Clever Clovers: New Paradigm to Reduce the Environmental Footprint of Ruminants by Breeding Low Methanogenic Forages Utilizing Haplotype Variation.</title>
        <authorList>
            <person name="Kaur P."/>
            <person name="Appels R."/>
            <person name="Bayer P.E."/>
            <person name="Keeble-Gagnere G."/>
            <person name="Wang J."/>
            <person name="Hirakawa H."/>
            <person name="Shirasawa K."/>
            <person name="Vercoe P."/>
            <person name="Stefanova K."/>
            <person name="Durmic Z."/>
            <person name="Nichols P."/>
            <person name="Revell C."/>
            <person name="Isobe S.N."/>
            <person name="Edwards D."/>
            <person name="Erskine W."/>
        </authorList>
    </citation>
    <scope>NUCLEOTIDE SEQUENCE [LARGE SCALE GENOMIC DNA]</scope>
    <source>
        <strain evidence="3">cv. Daliak</strain>
    </source>
</reference>
<evidence type="ECO:0000313" key="3">
    <source>
        <dbReference type="Proteomes" id="UP000242715"/>
    </source>
</evidence>
<organism evidence="2 3">
    <name type="scientific">Trifolium subterraneum</name>
    <name type="common">Subterranean clover</name>
    <dbReference type="NCBI Taxonomy" id="3900"/>
    <lineage>
        <taxon>Eukaryota</taxon>
        <taxon>Viridiplantae</taxon>
        <taxon>Streptophyta</taxon>
        <taxon>Embryophyta</taxon>
        <taxon>Tracheophyta</taxon>
        <taxon>Spermatophyta</taxon>
        <taxon>Magnoliopsida</taxon>
        <taxon>eudicotyledons</taxon>
        <taxon>Gunneridae</taxon>
        <taxon>Pentapetalae</taxon>
        <taxon>rosids</taxon>
        <taxon>fabids</taxon>
        <taxon>Fabales</taxon>
        <taxon>Fabaceae</taxon>
        <taxon>Papilionoideae</taxon>
        <taxon>50 kb inversion clade</taxon>
        <taxon>NPAAA clade</taxon>
        <taxon>Hologalegina</taxon>
        <taxon>IRL clade</taxon>
        <taxon>Trifolieae</taxon>
        <taxon>Trifolium</taxon>
    </lineage>
</organism>
<name>A0A2Z6M721_TRISU</name>
<gene>
    <name evidence="2" type="ORF">TSUD_104780</name>
</gene>
<dbReference type="EMBL" id="DF973347">
    <property type="protein sequence ID" value="GAU27168.1"/>
    <property type="molecule type" value="Genomic_DNA"/>
</dbReference>
<dbReference type="Proteomes" id="UP000242715">
    <property type="component" value="Unassembled WGS sequence"/>
</dbReference>